<proteinExistence type="predicted"/>
<name>A0A1M7T723_FERGO</name>
<dbReference type="OrthoDB" id="8780745at2"/>
<keyword evidence="3" id="KW-1185">Reference proteome</keyword>
<reference evidence="3" key="1">
    <citation type="submission" date="2016-12" db="EMBL/GenBank/DDBJ databases">
        <authorList>
            <person name="Varghese N."/>
            <person name="Submissions S."/>
        </authorList>
    </citation>
    <scope>NUCLEOTIDE SEQUENCE [LARGE SCALE GENOMIC DNA]</scope>
    <source>
        <strain evidence="3">DSM 13020</strain>
    </source>
</reference>
<evidence type="ECO:0000256" key="1">
    <source>
        <dbReference type="SAM" id="Coils"/>
    </source>
</evidence>
<feature type="coiled-coil region" evidence="1">
    <location>
        <begin position="550"/>
        <end position="581"/>
    </location>
</feature>
<dbReference type="EMBL" id="FRDJ01000010">
    <property type="protein sequence ID" value="SHN66526.1"/>
    <property type="molecule type" value="Genomic_DNA"/>
</dbReference>
<dbReference type="Proteomes" id="UP000184207">
    <property type="component" value="Unassembled WGS sequence"/>
</dbReference>
<dbReference type="RefSeq" id="WP_072760338.1">
    <property type="nucleotide sequence ID" value="NZ_FRDJ01000010.1"/>
</dbReference>
<dbReference type="AlphaFoldDB" id="A0A1M7T723"/>
<evidence type="ECO:0000313" key="3">
    <source>
        <dbReference type="Proteomes" id="UP000184207"/>
    </source>
</evidence>
<keyword evidence="1" id="KW-0175">Coiled coil</keyword>
<dbReference type="InterPro" id="IPR027417">
    <property type="entry name" value="P-loop_NTPase"/>
</dbReference>
<gene>
    <name evidence="2" type="ORF">SAMN02745226_01644</name>
</gene>
<dbReference type="SUPFAM" id="SSF52540">
    <property type="entry name" value="P-loop containing nucleoside triphosphate hydrolases"/>
    <property type="match status" value="1"/>
</dbReference>
<accession>A0A1M7T723</accession>
<protein>
    <submittedName>
        <fullName evidence="2">Uncharacterized protein</fullName>
    </submittedName>
</protein>
<organism evidence="2 3">
    <name type="scientific">Fervidobacterium gondwanense DSM 13020</name>
    <dbReference type="NCBI Taxonomy" id="1121883"/>
    <lineage>
        <taxon>Bacteria</taxon>
        <taxon>Thermotogati</taxon>
        <taxon>Thermotogota</taxon>
        <taxon>Thermotogae</taxon>
        <taxon>Thermotogales</taxon>
        <taxon>Fervidobacteriaceae</taxon>
        <taxon>Fervidobacterium</taxon>
    </lineage>
</organism>
<dbReference type="STRING" id="1121883.SAMN02745226_01644"/>
<sequence>MKYSEIIGLYDSFHPVYDLENEYDKEYWKIFVPNKKFYEILSNVITSFDGLEKERKSIWIQGAYGTGKSHATAVIKHLLWDDPRDIRDFVERIEDSQFQERIKHFRNDSKVLPVVIKGTSGIDGPRTLRYVVQRAVKKSLLQVGDDVEIESEFEQVINQIEKGIVRLEKLIQEADLAIYGDGQEIMKKLRNGDTEILRKIERVLENEGLHVTYDNITDWLSKVVEKLREKRVADYLAIYWDEFTGVLELQNAGSILTEIQSIAELSEHEGVYLFIISHRKIEQFSKLRDDIGKVRDRFKVIEYSMEPITAYHIVKGALKKLRPHDYEMVRKETLSRDVKDVMESIAVQEQKTTNASELLETLQDGFPIHPYTIYTAVLVARYFGSTERSIFKFLHDEVHGFKGFIEKNPDEEGEYFLTADKLWDFFYSDFEIREDDATFVITERYKRFKNQVEQNGEEYIKVFKGILLLNLLSRYIDISEAHENLYAPHRKNIKMMFAGSIKPSYIDTILAFFEENEIFVRTQDENYFVTNSSLKHEEINKERKQLEPYYNNVSKIVEEVINNLDSAKEELEKLVQIGTREYKYVLLDDSMNENTIRSRLLSKLKPSSALNFALIFGTNEYALSSVKNLVRNLSLEKNFSHIIFLVLDTLFEEQVKNEFIKNKAMAKVAESHRFNDEALLYQNNAIKTIKDWLSEVTRGYVNWYLNGASDRVPCDSLGDKVGIQLTNKVFPHGFETLEELRKNDNVWTRRNSAKAAEPFILAKNRDELVRQLEDKKGIYRFLVDIIKDNSGEYIVSNNLEIRPDVDKSHPLVVLSEEVEKAIEFESKKGIFNLGEALEFLSEPPYGLYPCAVYFAALAFSLRKYVGKLYDLGKNGKEGQINEMQMIEKIGLIFDYFSDRKRIDKLEVRKGTEQEKKLSKILADIFGITSEITSSLVGGTFNDIRWGLREWSKKSRFPIWSLRYAIGSEEDKLLTDAIASICEITESREQDIDIETLSKWLKNIDMAKFELKGIIDEGAIRTGFIRFIERRVPGISGQIGDIEQHIDDILDYLGRKMQEEVGTWVEDKVESEVKSWFIEKLKRHNGLSGNVGTIGDNPSVPLLGDKPDSVGYDAGNGSSNNEIAEIKELINKSEELRVKAALIKIVEIASNNIEIRRIVKEVLRGNLNEHLRS</sequence>
<evidence type="ECO:0000313" key="2">
    <source>
        <dbReference type="EMBL" id="SHN66526.1"/>
    </source>
</evidence>